<dbReference type="RefSeq" id="WP_338099224.1">
    <property type="nucleotide sequence ID" value="NZ_JAWDKD010000013.1"/>
</dbReference>
<evidence type="ECO:0000313" key="1">
    <source>
        <dbReference type="EMBL" id="MDV0446813.1"/>
    </source>
</evidence>
<proteinExistence type="predicted"/>
<name>A0AAE4SDP8_9EURY</name>
<comment type="caution">
    <text evidence="1">The sequence shown here is derived from an EMBL/GenBank/DDBJ whole genome shotgun (WGS) entry which is preliminary data.</text>
</comment>
<evidence type="ECO:0000313" key="2">
    <source>
        <dbReference type="Proteomes" id="UP001271789"/>
    </source>
</evidence>
<organism evidence="1 2">
    <name type="scientific">Methanolapillus africanus</name>
    <dbReference type="NCBI Taxonomy" id="3028297"/>
    <lineage>
        <taxon>Archaea</taxon>
        <taxon>Methanobacteriati</taxon>
        <taxon>Methanobacteriota</taxon>
        <taxon>Stenosarchaea group</taxon>
        <taxon>Methanomicrobia</taxon>
        <taxon>Methanosarcinales</taxon>
        <taxon>Methanosarcinaceae</taxon>
        <taxon>Methanolapillus</taxon>
    </lineage>
</organism>
<dbReference type="AlphaFoldDB" id="A0AAE4SDP8"/>
<protein>
    <recommendedName>
        <fullName evidence="3">DUF2283 domain-containing protein</fullName>
    </recommendedName>
</protein>
<gene>
    <name evidence="1" type="ORF">MsAg5_06700</name>
</gene>
<dbReference type="Proteomes" id="UP001271789">
    <property type="component" value="Unassembled WGS sequence"/>
</dbReference>
<evidence type="ECO:0008006" key="3">
    <source>
        <dbReference type="Google" id="ProtNLM"/>
    </source>
</evidence>
<dbReference type="EMBL" id="JAWDKD010000013">
    <property type="protein sequence ID" value="MDV0446813.1"/>
    <property type="molecule type" value="Genomic_DNA"/>
</dbReference>
<accession>A0AAE4SDP8</accession>
<reference evidence="1" key="1">
    <citation type="submission" date="2023-06" db="EMBL/GenBank/DDBJ databases">
        <title>Genome sequence of Methanosarcinaceae archaeon Ag5.</title>
        <authorList>
            <person name="Protasov E."/>
            <person name="Platt K."/>
            <person name="Poehlein A."/>
            <person name="Daniel R."/>
            <person name="Brune A."/>
        </authorList>
    </citation>
    <scope>NUCLEOTIDE SEQUENCE</scope>
    <source>
        <strain evidence="1">Ag5</strain>
    </source>
</reference>
<keyword evidence="2" id="KW-1185">Reference proteome</keyword>
<sequence>MTTDQKPLLQTPEKILLINPSEYSIQETYADSDFKILKYMFDRFAVEVCVDRENRLVGFKKINQIPDPGDWVDLAKQFEEDMERFFPEEVLHESSDVEII</sequence>